<gene>
    <name evidence="4" type="ORF">RIF23_18175</name>
</gene>
<feature type="domain" description="MaoC-like" evidence="2">
    <location>
        <begin position="162"/>
        <end position="257"/>
    </location>
</feature>
<sequence length="295" mass="32489">MSDPQLTFDASALGAWTPQRRFTVTQQHLISYAKATNDPIPAHRNGDVASPVFAIVPVFETLLEPVMAVVPESLLGQVVHSQQDFRFHRALRPGDELTVRGTMLGYAPRRSGTAATAYLESRDPHGTLVNEQYVTFVVRGFDAGHSAGETAPDHRLPAELREQPPRAMTTQQVDKDQTFRYAPAAGDHMAIHLDDEVARQVGLPGIILHGLCTMAFSSWAALTELADSDVRRLRRLAVRFSAPVLPGQQLHTRFWDASGDGEHPRYAFETNTNNGDTTVLKDGLAEFDTDTHTPT</sequence>
<comment type="similarity">
    <text evidence="1">Belongs to the enoyl-CoA hydratase/isomerase family.</text>
</comment>
<dbReference type="Pfam" id="PF13452">
    <property type="entry name" value="FAS1_DH_region"/>
    <property type="match status" value="1"/>
</dbReference>
<dbReference type="Proteomes" id="UP001250214">
    <property type="component" value="Unassembled WGS sequence"/>
</dbReference>
<dbReference type="PANTHER" id="PTHR13078:SF56">
    <property type="entry name" value="PEROXISOMAL MULTIFUNCTIONAL ENZYME TYPE 2"/>
    <property type="match status" value="1"/>
</dbReference>
<dbReference type="Pfam" id="PF01575">
    <property type="entry name" value="MaoC_dehydratas"/>
    <property type="match status" value="1"/>
</dbReference>
<feature type="domain" description="FAS1-like dehydratase" evidence="3">
    <location>
        <begin position="12"/>
        <end position="114"/>
    </location>
</feature>
<dbReference type="InterPro" id="IPR002539">
    <property type="entry name" value="MaoC-like_dom"/>
</dbReference>
<reference evidence="5" key="1">
    <citation type="submission" date="2023-07" db="EMBL/GenBank/DDBJ databases">
        <title>Novel species in the genus Lipingzhangella isolated from Sambhar Salt Lake.</title>
        <authorList>
            <person name="Jiya N."/>
            <person name="Kajale S."/>
            <person name="Sharma A."/>
        </authorList>
    </citation>
    <scope>NUCLEOTIDE SEQUENCE [LARGE SCALE GENOMIC DNA]</scope>
    <source>
        <strain evidence="5">LS1_29</strain>
    </source>
</reference>
<comment type="caution">
    <text evidence="4">The sequence shown here is derived from an EMBL/GenBank/DDBJ whole genome shotgun (WGS) entry which is preliminary data.</text>
</comment>
<dbReference type="CDD" id="cd03441">
    <property type="entry name" value="R_hydratase_like"/>
    <property type="match status" value="1"/>
</dbReference>
<dbReference type="SUPFAM" id="SSF54637">
    <property type="entry name" value="Thioesterase/thiol ester dehydrase-isomerase"/>
    <property type="match status" value="2"/>
</dbReference>
<evidence type="ECO:0000259" key="2">
    <source>
        <dbReference type="Pfam" id="PF01575"/>
    </source>
</evidence>
<evidence type="ECO:0000259" key="3">
    <source>
        <dbReference type="Pfam" id="PF13452"/>
    </source>
</evidence>
<dbReference type="Gene3D" id="3.10.129.10">
    <property type="entry name" value="Hotdog Thioesterase"/>
    <property type="match status" value="1"/>
</dbReference>
<name>A0ABU2HBN0_9ACTN</name>
<evidence type="ECO:0000313" key="4">
    <source>
        <dbReference type="EMBL" id="MDS1272220.1"/>
    </source>
</evidence>
<dbReference type="InterPro" id="IPR029069">
    <property type="entry name" value="HotDog_dom_sf"/>
</dbReference>
<dbReference type="InterPro" id="IPR039569">
    <property type="entry name" value="FAS1-like_DH_region"/>
</dbReference>
<keyword evidence="5" id="KW-1185">Reference proteome</keyword>
<evidence type="ECO:0000256" key="1">
    <source>
        <dbReference type="ARBA" id="ARBA00005254"/>
    </source>
</evidence>
<accession>A0ABU2HBN0</accession>
<evidence type="ECO:0000313" key="5">
    <source>
        <dbReference type="Proteomes" id="UP001250214"/>
    </source>
</evidence>
<protein>
    <submittedName>
        <fullName evidence="4">MaoC/PaaZ C-terminal domain-containing protein</fullName>
    </submittedName>
</protein>
<dbReference type="EMBL" id="JAVLVT010000010">
    <property type="protein sequence ID" value="MDS1272220.1"/>
    <property type="molecule type" value="Genomic_DNA"/>
</dbReference>
<proteinExistence type="inferred from homology"/>
<dbReference type="PANTHER" id="PTHR13078">
    <property type="entry name" value="PEROXISOMAL MULTIFUNCTIONAL ENZYME TYPE 2-RELATED"/>
    <property type="match status" value="1"/>
</dbReference>
<organism evidence="4 5">
    <name type="scientific">Lipingzhangella rawalii</name>
    <dbReference type="NCBI Taxonomy" id="2055835"/>
    <lineage>
        <taxon>Bacteria</taxon>
        <taxon>Bacillati</taxon>
        <taxon>Actinomycetota</taxon>
        <taxon>Actinomycetes</taxon>
        <taxon>Streptosporangiales</taxon>
        <taxon>Nocardiopsidaceae</taxon>
        <taxon>Lipingzhangella</taxon>
    </lineage>
</organism>
<dbReference type="RefSeq" id="WP_310913791.1">
    <property type="nucleotide sequence ID" value="NZ_JAVLVT010000010.1"/>
</dbReference>